<gene>
    <name evidence="1" type="ORF">R1sor_026875</name>
</gene>
<sequence>MKAAKITSIGAWADWAWVKNKERPVREEEAQTVELGMTIEVQNMEVEDLPWRWKIGAKMHKTWELSTRTCKTLFMKHDRDRESLVVEDIPSRPSHTGSSLQVGSWRRRLRQMRCYGRNSRAHRMEL</sequence>
<dbReference type="EMBL" id="JBJQOH010000008">
    <property type="protein sequence ID" value="KAL3676927.1"/>
    <property type="molecule type" value="Genomic_DNA"/>
</dbReference>
<comment type="caution">
    <text evidence="1">The sequence shown here is derived from an EMBL/GenBank/DDBJ whole genome shotgun (WGS) entry which is preliminary data.</text>
</comment>
<protein>
    <submittedName>
        <fullName evidence="1">Uncharacterized protein</fullName>
    </submittedName>
</protein>
<accession>A0ABD3GFI7</accession>
<organism evidence="1 2">
    <name type="scientific">Riccia sorocarpa</name>
    <dbReference type="NCBI Taxonomy" id="122646"/>
    <lineage>
        <taxon>Eukaryota</taxon>
        <taxon>Viridiplantae</taxon>
        <taxon>Streptophyta</taxon>
        <taxon>Embryophyta</taxon>
        <taxon>Marchantiophyta</taxon>
        <taxon>Marchantiopsida</taxon>
        <taxon>Marchantiidae</taxon>
        <taxon>Marchantiales</taxon>
        <taxon>Ricciaceae</taxon>
        <taxon>Riccia</taxon>
    </lineage>
</organism>
<dbReference type="AlphaFoldDB" id="A0ABD3GFI7"/>
<evidence type="ECO:0000313" key="2">
    <source>
        <dbReference type="Proteomes" id="UP001633002"/>
    </source>
</evidence>
<name>A0ABD3GFI7_9MARC</name>
<evidence type="ECO:0000313" key="1">
    <source>
        <dbReference type="EMBL" id="KAL3676927.1"/>
    </source>
</evidence>
<proteinExistence type="predicted"/>
<dbReference type="Proteomes" id="UP001633002">
    <property type="component" value="Unassembled WGS sequence"/>
</dbReference>
<reference evidence="1 2" key="1">
    <citation type="submission" date="2024-09" db="EMBL/GenBank/DDBJ databases">
        <title>Chromosome-scale assembly of Riccia sorocarpa.</title>
        <authorList>
            <person name="Paukszto L."/>
        </authorList>
    </citation>
    <scope>NUCLEOTIDE SEQUENCE [LARGE SCALE GENOMIC DNA]</scope>
    <source>
        <strain evidence="1">LP-2024</strain>
        <tissue evidence="1">Aerial parts of the thallus</tissue>
    </source>
</reference>
<keyword evidence="2" id="KW-1185">Reference proteome</keyword>